<dbReference type="PANTHER" id="PTHR21666:SF270">
    <property type="entry name" value="MUREIN HYDROLASE ACTIVATOR ENVC"/>
    <property type="match status" value="1"/>
</dbReference>
<accession>A0ABX6D7F4</accession>
<gene>
    <name evidence="3" type="ORF">GDS87_07130</name>
</gene>
<dbReference type="InterPro" id="IPR016047">
    <property type="entry name" value="M23ase_b-sheet_dom"/>
</dbReference>
<dbReference type="EMBL" id="CP045835">
    <property type="protein sequence ID" value="QGG50739.1"/>
    <property type="molecule type" value="Genomic_DNA"/>
</dbReference>
<sequence>MIMVDFMSPVKNARLTSKFGWRNIGFGKEWHQGIDLASTGKGPIVASAAGIVTRAQAFSSYGNVVMIRHTIHGKTYETNYAHLDSSCVQVGQKVKQGQQIGIMGNTGRAFGVHLHFEIHNGLWQTGQPNAVDPMKYITLTNEAKGELTMSQYNELLNKIKELENALQTKQAIIPTRKATETHKAAWDWLQCQGITDGSNPQNFVTREQFATMLKRYHESKL</sequence>
<proteinExistence type="predicted"/>
<feature type="coiled-coil region" evidence="1">
    <location>
        <begin position="145"/>
        <end position="172"/>
    </location>
</feature>
<evidence type="ECO:0000259" key="2">
    <source>
        <dbReference type="Pfam" id="PF01551"/>
    </source>
</evidence>
<dbReference type="Proteomes" id="UP000373269">
    <property type="component" value="Chromosome"/>
</dbReference>
<reference evidence="3 4" key="1">
    <citation type="submission" date="2019-11" db="EMBL/GenBank/DDBJ databases">
        <title>Whole Genome Sequencing and Comparative Genomic Analyses of Lysinibacillus pakistanensis LZH-9, a Halotolerant Strain with Excellent COD Removal Capability.</title>
        <authorList>
            <person name="Zhou H."/>
        </authorList>
    </citation>
    <scope>NUCLEOTIDE SEQUENCE [LARGE SCALE GENOMIC DNA]</scope>
    <source>
        <strain evidence="3 4">LZH-9</strain>
    </source>
</reference>
<evidence type="ECO:0000313" key="4">
    <source>
        <dbReference type="Proteomes" id="UP000373269"/>
    </source>
</evidence>
<dbReference type="Gene3D" id="2.70.70.10">
    <property type="entry name" value="Glucose Permease (Domain IIA)"/>
    <property type="match status" value="1"/>
</dbReference>
<keyword evidence="1" id="KW-0175">Coiled coil</keyword>
<dbReference type="InterPro" id="IPR050570">
    <property type="entry name" value="Cell_wall_metabolism_enzyme"/>
</dbReference>
<name>A0ABX6D7F4_9BACI</name>
<dbReference type="CDD" id="cd12797">
    <property type="entry name" value="M23_peptidase"/>
    <property type="match status" value="1"/>
</dbReference>
<dbReference type="SUPFAM" id="SSF51261">
    <property type="entry name" value="Duplicated hybrid motif"/>
    <property type="match status" value="1"/>
</dbReference>
<keyword evidence="4" id="KW-1185">Reference proteome</keyword>
<dbReference type="PANTHER" id="PTHR21666">
    <property type="entry name" value="PEPTIDASE-RELATED"/>
    <property type="match status" value="1"/>
</dbReference>
<feature type="domain" description="M23ase beta-sheet core" evidence="2">
    <location>
        <begin position="31"/>
        <end position="120"/>
    </location>
</feature>
<evidence type="ECO:0000256" key="1">
    <source>
        <dbReference type="SAM" id="Coils"/>
    </source>
</evidence>
<dbReference type="Pfam" id="PF01551">
    <property type="entry name" value="Peptidase_M23"/>
    <property type="match status" value="1"/>
</dbReference>
<evidence type="ECO:0000313" key="3">
    <source>
        <dbReference type="EMBL" id="QGG50739.1"/>
    </source>
</evidence>
<organism evidence="3 4">
    <name type="scientific">Lysinibacillus pakistanensis</name>
    <dbReference type="NCBI Taxonomy" id="759811"/>
    <lineage>
        <taxon>Bacteria</taxon>
        <taxon>Bacillati</taxon>
        <taxon>Bacillota</taxon>
        <taxon>Bacilli</taxon>
        <taxon>Bacillales</taxon>
        <taxon>Bacillaceae</taxon>
        <taxon>Lysinibacillus</taxon>
    </lineage>
</organism>
<protein>
    <submittedName>
        <fullName evidence="3">Peptidoglycan DD-metalloendopeptidase family protein</fullName>
    </submittedName>
</protein>
<dbReference type="InterPro" id="IPR011055">
    <property type="entry name" value="Dup_hybrid_motif"/>
</dbReference>